<evidence type="ECO:0000256" key="3">
    <source>
        <dbReference type="ARBA" id="ARBA00022989"/>
    </source>
</evidence>
<reference evidence="7 8" key="1">
    <citation type="submission" date="2016-10" db="EMBL/GenBank/DDBJ databases">
        <authorList>
            <person name="Varghese N."/>
            <person name="Submissions S."/>
        </authorList>
    </citation>
    <scope>NUCLEOTIDE SEQUENCE [LARGE SCALE GENOMIC DNA]</scope>
    <source>
        <strain evidence="7 8">YR512</strain>
    </source>
</reference>
<feature type="transmembrane region" description="Helical" evidence="5">
    <location>
        <begin position="203"/>
        <end position="226"/>
    </location>
</feature>
<dbReference type="InterPro" id="IPR020846">
    <property type="entry name" value="MFS_dom"/>
</dbReference>
<dbReference type="InterPro" id="IPR036259">
    <property type="entry name" value="MFS_trans_sf"/>
</dbReference>
<feature type="transmembrane region" description="Helical" evidence="5">
    <location>
        <begin position="76"/>
        <end position="95"/>
    </location>
</feature>
<feature type="transmembrane region" description="Helical" evidence="5">
    <location>
        <begin position="354"/>
        <end position="375"/>
    </location>
</feature>
<keyword evidence="3 5" id="KW-1133">Transmembrane helix</keyword>
<organism evidence="7 8">
    <name type="scientific">Candidatus Pantoea symbiotica</name>
    <dbReference type="NCBI Taxonomy" id="1884370"/>
    <lineage>
        <taxon>Bacteria</taxon>
        <taxon>Pseudomonadati</taxon>
        <taxon>Pseudomonadota</taxon>
        <taxon>Gammaproteobacteria</taxon>
        <taxon>Enterobacterales</taxon>
        <taxon>Erwiniaceae</taxon>
        <taxon>Pantoea</taxon>
    </lineage>
</organism>
<comment type="caution">
    <text evidence="7">The sequence shown here is derived from an EMBL/GenBank/DDBJ whole genome shotgun (WGS) entry which is preliminary data.</text>
</comment>
<sequence length="387" mass="40216">MIYKPQSITPSHATRLTFFIAGFVTATWAVIVPFARNNTGVNEAMLGTLLLCLGFGALIAMPVTGLLTSRFGCRRVIIVAMGLIILSTPLLAVIADPLLLGLALLIFGIGVGVTDCAMNIQAILVEKQSSVPLMSGFHGMYSFGGIAGAGVMTLLLSLGMTVLAGTLLVTFAVIILAVLSYPGLLTYANPKEGPAFAVPRGSVLLLGLVCFAVFLTEGTVLDWSAVYLTQARNMPETLGGLGYTCFAIAMTAARLTGDRIISTFGRLPIVLTGAITAAIGLALVTYVPSWPLSLVGYVLIGAGCANIVPVMFSAVGQQKVMPQAVAVPAMTTLGYLGVLSGPAVIGYVAHFSSLTFAFSLIMALMLVVAALSFTLNLGEKTTARENA</sequence>
<evidence type="ECO:0000259" key="6">
    <source>
        <dbReference type="PROSITE" id="PS50850"/>
    </source>
</evidence>
<feature type="transmembrane region" description="Helical" evidence="5">
    <location>
        <begin position="137"/>
        <end position="156"/>
    </location>
</feature>
<dbReference type="Gene3D" id="1.20.1250.20">
    <property type="entry name" value="MFS general substrate transporter like domains"/>
    <property type="match status" value="2"/>
</dbReference>
<dbReference type="EMBL" id="FOSD01000007">
    <property type="protein sequence ID" value="SFK50880.1"/>
    <property type="molecule type" value="Genomic_DNA"/>
</dbReference>
<name>A0A1I4A3P5_9GAMM</name>
<dbReference type="CDD" id="cd17393">
    <property type="entry name" value="MFS_MosC_like"/>
    <property type="match status" value="1"/>
</dbReference>
<dbReference type="PANTHER" id="PTHR23514:SF13">
    <property type="entry name" value="INNER MEMBRANE PROTEIN YBJJ"/>
    <property type="match status" value="1"/>
</dbReference>
<dbReference type="PROSITE" id="PS50850">
    <property type="entry name" value="MFS"/>
    <property type="match status" value="1"/>
</dbReference>
<dbReference type="PANTHER" id="PTHR23514">
    <property type="entry name" value="BYPASS OF STOP CODON PROTEIN 6"/>
    <property type="match status" value="1"/>
</dbReference>
<evidence type="ECO:0000256" key="2">
    <source>
        <dbReference type="ARBA" id="ARBA00022692"/>
    </source>
</evidence>
<feature type="transmembrane region" description="Helical" evidence="5">
    <location>
        <begin position="324"/>
        <end position="348"/>
    </location>
</feature>
<feature type="transmembrane region" description="Helical" evidence="5">
    <location>
        <begin position="44"/>
        <end position="64"/>
    </location>
</feature>
<feature type="transmembrane region" description="Helical" evidence="5">
    <location>
        <begin position="12"/>
        <end position="32"/>
    </location>
</feature>
<evidence type="ECO:0000256" key="1">
    <source>
        <dbReference type="ARBA" id="ARBA00004141"/>
    </source>
</evidence>
<dbReference type="RefSeq" id="WP_008106222.1">
    <property type="nucleotide sequence ID" value="NZ_FOSD01000007.1"/>
</dbReference>
<feature type="domain" description="Major facilitator superfamily (MFS) profile" evidence="6">
    <location>
        <begin position="10"/>
        <end position="380"/>
    </location>
</feature>
<dbReference type="InterPro" id="IPR051788">
    <property type="entry name" value="MFS_Transporter"/>
</dbReference>
<dbReference type="Proteomes" id="UP000198841">
    <property type="component" value="Unassembled WGS sequence"/>
</dbReference>
<keyword evidence="2 5" id="KW-0812">Transmembrane</keyword>
<dbReference type="InterPro" id="IPR011701">
    <property type="entry name" value="MFS"/>
</dbReference>
<evidence type="ECO:0000313" key="8">
    <source>
        <dbReference type="Proteomes" id="UP000198841"/>
    </source>
</evidence>
<feature type="transmembrane region" description="Helical" evidence="5">
    <location>
        <begin position="269"/>
        <end position="288"/>
    </location>
</feature>
<gene>
    <name evidence="7" type="ORF">SAMN05518863_107304</name>
</gene>
<dbReference type="Pfam" id="PF07690">
    <property type="entry name" value="MFS_1"/>
    <property type="match status" value="1"/>
</dbReference>
<proteinExistence type="predicted"/>
<comment type="subcellular location">
    <subcellularLocation>
        <location evidence="1">Membrane</location>
        <topology evidence="1">Multi-pass membrane protein</topology>
    </subcellularLocation>
</comment>
<feature type="transmembrane region" description="Helical" evidence="5">
    <location>
        <begin position="101"/>
        <end position="125"/>
    </location>
</feature>
<dbReference type="SUPFAM" id="SSF103473">
    <property type="entry name" value="MFS general substrate transporter"/>
    <property type="match status" value="1"/>
</dbReference>
<feature type="transmembrane region" description="Helical" evidence="5">
    <location>
        <begin position="294"/>
        <end position="312"/>
    </location>
</feature>
<keyword evidence="8" id="KW-1185">Reference proteome</keyword>
<feature type="transmembrane region" description="Helical" evidence="5">
    <location>
        <begin position="162"/>
        <end position="182"/>
    </location>
</feature>
<accession>A0A1I4A3P5</accession>
<keyword evidence="4 5" id="KW-0472">Membrane</keyword>
<evidence type="ECO:0000256" key="5">
    <source>
        <dbReference type="SAM" id="Phobius"/>
    </source>
</evidence>
<evidence type="ECO:0000256" key="4">
    <source>
        <dbReference type="ARBA" id="ARBA00023136"/>
    </source>
</evidence>
<evidence type="ECO:0000313" key="7">
    <source>
        <dbReference type="EMBL" id="SFK50880.1"/>
    </source>
</evidence>
<protein>
    <submittedName>
        <fullName evidence="7">Sugar phosphate permease</fullName>
    </submittedName>
</protein>
<feature type="transmembrane region" description="Helical" evidence="5">
    <location>
        <begin position="238"/>
        <end position="257"/>
    </location>
</feature>